<feature type="transmembrane region" description="Helical" evidence="1">
    <location>
        <begin position="114"/>
        <end position="133"/>
    </location>
</feature>
<feature type="transmembrane region" description="Helical" evidence="1">
    <location>
        <begin position="145"/>
        <end position="165"/>
    </location>
</feature>
<keyword evidence="1" id="KW-0472">Membrane</keyword>
<dbReference type="Proteomes" id="UP001183604">
    <property type="component" value="Unassembled WGS sequence"/>
</dbReference>
<dbReference type="AlphaFoldDB" id="A0A9X3PVT0"/>
<proteinExistence type="predicted"/>
<keyword evidence="5" id="KW-1185">Reference proteome</keyword>
<organism evidence="2 4">
    <name type="scientific">Glycomyces lechevalierae</name>
    <dbReference type="NCBI Taxonomy" id="256034"/>
    <lineage>
        <taxon>Bacteria</taxon>
        <taxon>Bacillati</taxon>
        <taxon>Actinomycetota</taxon>
        <taxon>Actinomycetes</taxon>
        <taxon>Glycomycetales</taxon>
        <taxon>Glycomycetaceae</taxon>
        <taxon>Glycomyces</taxon>
    </lineage>
</organism>
<comment type="caution">
    <text evidence="2">The sequence shown here is derived from an EMBL/GenBank/DDBJ whole genome shotgun (WGS) entry which is preliminary data.</text>
</comment>
<evidence type="ECO:0000313" key="2">
    <source>
        <dbReference type="EMBL" id="MDA1386753.1"/>
    </source>
</evidence>
<dbReference type="Proteomes" id="UP001145799">
    <property type="component" value="Unassembled WGS sequence"/>
</dbReference>
<sequence length="185" mass="19874">MPSQDPTAPGRRPKRITADPEMPILVRPVPKPNRPTVITATRTLTWIQVALVMICGNCSFGWALLGAFAWVAIYFDLSDPFGFGMLSAWIVGFAAITTYAYFVHRWSSRADRRARTTVVIGTAVLVACIAGAFRALGSNPNEAGIVLFASVPSLIVQAIVLGCVYGPEGRRWFASGAVGRMDGSA</sequence>
<accession>A0A9X3PVT0</accession>
<reference evidence="2" key="1">
    <citation type="submission" date="2022-12" db="EMBL/GenBank/DDBJ databases">
        <title>Gycomyces niveus sp.nov., a novel actinomycete isolated from soil in Shouguang.</title>
        <authorList>
            <person name="Yang X."/>
        </authorList>
    </citation>
    <scope>NUCLEOTIDE SEQUENCE</scope>
    <source>
        <strain evidence="2">DSM 44724</strain>
    </source>
</reference>
<feature type="transmembrane region" description="Helical" evidence="1">
    <location>
        <begin position="81"/>
        <end position="102"/>
    </location>
</feature>
<keyword evidence="1" id="KW-1133">Transmembrane helix</keyword>
<evidence type="ECO:0000313" key="3">
    <source>
        <dbReference type="EMBL" id="MDR7340256.1"/>
    </source>
</evidence>
<dbReference type="EMBL" id="JAPZVQ010000011">
    <property type="protein sequence ID" value="MDA1386753.1"/>
    <property type="molecule type" value="Genomic_DNA"/>
</dbReference>
<protein>
    <submittedName>
        <fullName evidence="3">Apolipoprotein N-acyltransferase</fullName>
    </submittedName>
</protein>
<name>A0A9X3PVT0_9ACTN</name>
<gene>
    <name evidence="3" type="ORF">J2S69_003975</name>
    <name evidence="2" type="ORF">O2L01_17270</name>
</gene>
<reference evidence="3 5" key="2">
    <citation type="submission" date="2023-07" db="EMBL/GenBank/DDBJ databases">
        <title>Sequencing the genomes of 1000 actinobacteria strains.</title>
        <authorList>
            <person name="Klenk H.-P."/>
        </authorList>
    </citation>
    <scope>NUCLEOTIDE SEQUENCE [LARGE SCALE GENOMIC DNA]</scope>
    <source>
        <strain evidence="3 5">DSM 44724</strain>
    </source>
</reference>
<keyword evidence="1" id="KW-0812">Transmembrane</keyword>
<evidence type="ECO:0000256" key="1">
    <source>
        <dbReference type="SAM" id="Phobius"/>
    </source>
</evidence>
<feature type="transmembrane region" description="Helical" evidence="1">
    <location>
        <begin position="49"/>
        <end position="75"/>
    </location>
</feature>
<evidence type="ECO:0000313" key="4">
    <source>
        <dbReference type="Proteomes" id="UP001145799"/>
    </source>
</evidence>
<dbReference type="EMBL" id="JAVDYD010000001">
    <property type="protein sequence ID" value="MDR7340256.1"/>
    <property type="molecule type" value="Genomic_DNA"/>
</dbReference>
<dbReference type="RefSeq" id="WP_270123236.1">
    <property type="nucleotide sequence ID" value="NZ_BAAAOM010000003.1"/>
</dbReference>
<evidence type="ECO:0000313" key="5">
    <source>
        <dbReference type="Proteomes" id="UP001183604"/>
    </source>
</evidence>